<accession>A0A918AVW4</accession>
<dbReference type="Gene3D" id="3.40.50.980">
    <property type="match status" value="2"/>
</dbReference>
<dbReference type="Pfam" id="PF00144">
    <property type="entry name" value="Beta-lactamase"/>
    <property type="match status" value="1"/>
</dbReference>
<dbReference type="Gene3D" id="3.40.710.10">
    <property type="entry name" value="DD-peptidase/beta-lactamase superfamily"/>
    <property type="match status" value="1"/>
</dbReference>
<dbReference type="PROSITE" id="PS00455">
    <property type="entry name" value="AMP_BINDING"/>
    <property type="match status" value="1"/>
</dbReference>
<dbReference type="GO" id="GO:0005737">
    <property type="term" value="C:cytoplasm"/>
    <property type="evidence" value="ECO:0007669"/>
    <property type="project" value="TreeGrafter"/>
</dbReference>
<dbReference type="Pfam" id="PF00501">
    <property type="entry name" value="AMP-binding"/>
    <property type="match status" value="1"/>
</dbReference>
<organism evidence="6 7">
    <name type="scientific">Saccharothrix coeruleofusca</name>
    <dbReference type="NCBI Taxonomy" id="33919"/>
    <lineage>
        <taxon>Bacteria</taxon>
        <taxon>Bacillati</taxon>
        <taxon>Actinomycetota</taxon>
        <taxon>Actinomycetes</taxon>
        <taxon>Pseudonocardiales</taxon>
        <taxon>Pseudonocardiaceae</taxon>
        <taxon>Saccharothrix</taxon>
    </lineage>
</organism>
<comment type="caution">
    <text evidence="6">The sequence shown here is derived from an EMBL/GenBank/DDBJ whole genome shotgun (WGS) entry which is preliminary data.</text>
</comment>
<dbReference type="InterPro" id="IPR000873">
    <property type="entry name" value="AMP-dep_synth/lig_dom"/>
</dbReference>
<dbReference type="FunFam" id="1.10.1200.10:FF:000005">
    <property type="entry name" value="Nonribosomal peptide synthetase 1"/>
    <property type="match status" value="1"/>
</dbReference>
<evidence type="ECO:0000256" key="3">
    <source>
        <dbReference type="ARBA" id="ARBA00022450"/>
    </source>
</evidence>
<dbReference type="FunFam" id="3.40.50.12780:FF:000012">
    <property type="entry name" value="Non-ribosomal peptide synthetase"/>
    <property type="match status" value="1"/>
</dbReference>
<dbReference type="Gene3D" id="1.10.1200.10">
    <property type="entry name" value="ACP-like"/>
    <property type="match status" value="1"/>
</dbReference>
<feature type="domain" description="Carrier" evidence="5">
    <location>
        <begin position="502"/>
        <end position="576"/>
    </location>
</feature>
<evidence type="ECO:0000256" key="1">
    <source>
        <dbReference type="ARBA" id="ARBA00001957"/>
    </source>
</evidence>
<dbReference type="InterPro" id="IPR010071">
    <property type="entry name" value="AA_adenyl_dom"/>
</dbReference>
<evidence type="ECO:0000259" key="5">
    <source>
        <dbReference type="PROSITE" id="PS50075"/>
    </source>
</evidence>
<keyword evidence="3" id="KW-0596">Phosphopantetheine</keyword>
<dbReference type="InterPro" id="IPR012338">
    <property type="entry name" value="Beta-lactam/transpept-like"/>
</dbReference>
<keyword evidence="7" id="KW-1185">Reference proteome</keyword>
<dbReference type="Gene3D" id="3.30.300.30">
    <property type="match status" value="1"/>
</dbReference>
<protein>
    <recommendedName>
        <fullName evidence="5">Carrier domain-containing protein</fullName>
    </recommendedName>
</protein>
<dbReference type="Gene3D" id="2.30.38.10">
    <property type="entry name" value="Luciferase, Domain 3"/>
    <property type="match status" value="1"/>
</dbReference>
<dbReference type="Proteomes" id="UP000639606">
    <property type="component" value="Unassembled WGS sequence"/>
</dbReference>
<dbReference type="InterPro" id="IPR025110">
    <property type="entry name" value="AMP-bd_C"/>
</dbReference>
<dbReference type="NCBIfam" id="TIGR01733">
    <property type="entry name" value="AA-adenyl-dom"/>
    <property type="match status" value="1"/>
</dbReference>
<evidence type="ECO:0000313" key="7">
    <source>
        <dbReference type="Proteomes" id="UP000639606"/>
    </source>
</evidence>
<dbReference type="InterPro" id="IPR009081">
    <property type="entry name" value="PP-bd_ACP"/>
</dbReference>
<comment type="cofactor">
    <cofactor evidence="1">
        <name>pantetheine 4'-phosphate</name>
        <dbReference type="ChEBI" id="CHEBI:47942"/>
    </cofactor>
</comment>
<dbReference type="GO" id="GO:0044550">
    <property type="term" value="P:secondary metabolite biosynthetic process"/>
    <property type="evidence" value="ECO:0007669"/>
    <property type="project" value="UniProtKB-ARBA"/>
</dbReference>
<reference evidence="6" key="2">
    <citation type="submission" date="2020-09" db="EMBL/GenBank/DDBJ databases">
        <authorList>
            <person name="Sun Q."/>
            <person name="Ohkuma M."/>
        </authorList>
    </citation>
    <scope>NUCLEOTIDE SEQUENCE</scope>
    <source>
        <strain evidence="6">JCM 3313</strain>
    </source>
</reference>
<dbReference type="InterPro" id="IPR045851">
    <property type="entry name" value="AMP-bd_C_sf"/>
</dbReference>
<dbReference type="SUPFAM" id="SSF56801">
    <property type="entry name" value="Acetyl-CoA synthetase-like"/>
    <property type="match status" value="1"/>
</dbReference>
<dbReference type="SUPFAM" id="SSF56601">
    <property type="entry name" value="beta-lactamase/transpeptidase-like"/>
    <property type="match status" value="1"/>
</dbReference>
<dbReference type="AlphaFoldDB" id="A0A918AVW4"/>
<dbReference type="InterPro" id="IPR020845">
    <property type="entry name" value="AMP-binding_CS"/>
</dbReference>
<dbReference type="SUPFAM" id="SSF47336">
    <property type="entry name" value="ACP-like"/>
    <property type="match status" value="1"/>
</dbReference>
<dbReference type="GO" id="GO:0043041">
    <property type="term" value="P:amino acid activation for nonribosomal peptide biosynthetic process"/>
    <property type="evidence" value="ECO:0007669"/>
    <property type="project" value="TreeGrafter"/>
</dbReference>
<dbReference type="Pfam" id="PF13193">
    <property type="entry name" value="AMP-binding_C"/>
    <property type="match status" value="1"/>
</dbReference>
<dbReference type="InterPro" id="IPR001466">
    <property type="entry name" value="Beta-lactam-related"/>
</dbReference>
<dbReference type="PANTHER" id="PTHR45527:SF1">
    <property type="entry name" value="FATTY ACID SYNTHASE"/>
    <property type="match status" value="1"/>
</dbReference>
<gene>
    <name evidence="6" type="ORF">GCM10010185_59820</name>
</gene>
<name>A0A918AVW4_9PSEU</name>
<dbReference type="RefSeq" id="WP_189226678.1">
    <property type="nucleotide sequence ID" value="NZ_BMRG01000018.1"/>
</dbReference>
<proteinExistence type="inferred from homology"/>
<dbReference type="Pfam" id="PF00550">
    <property type="entry name" value="PP-binding"/>
    <property type="match status" value="1"/>
</dbReference>
<evidence type="ECO:0000313" key="6">
    <source>
        <dbReference type="EMBL" id="GGP78131.1"/>
    </source>
</evidence>
<keyword evidence="4" id="KW-0597">Phosphoprotein</keyword>
<dbReference type="PANTHER" id="PTHR45527">
    <property type="entry name" value="NONRIBOSOMAL PEPTIDE SYNTHETASE"/>
    <property type="match status" value="1"/>
</dbReference>
<evidence type="ECO:0000256" key="2">
    <source>
        <dbReference type="ARBA" id="ARBA00006432"/>
    </source>
</evidence>
<dbReference type="GO" id="GO:0031177">
    <property type="term" value="F:phosphopantetheine binding"/>
    <property type="evidence" value="ECO:0007669"/>
    <property type="project" value="TreeGrafter"/>
</dbReference>
<dbReference type="EMBL" id="BMRG01000018">
    <property type="protein sequence ID" value="GGP78131.1"/>
    <property type="molecule type" value="Genomic_DNA"/>
</dbReference>
<dbReference type="FunFam" id="3.30.300.30:FF:000010">
    <property type="entry name" value="Enterobactin synthetase component F"/>
    <property type="match status" value="1"/>
</dbReference>
<reference evidence="6" key="1">
    <citation type="journal article" date="2014" name="Int. J. Syst. Evol. Microbiol.">
        <title>Complete genome sequence of Corynebacterium casei LMG S-19264T (=DSM 44701T), isolated from a smear-ripened cheese.</title>
        <authorList>
            <consortium name="US DOE Joint Genome Institute (JGI-PGF)"/>
            <person name="Walter F."/>
            <person name="Albersmeier A."/>
            <person name="Kalinowski J."/>
            <person name="Ruckert C."/>
        </authorList>
    </citation>
    <scope>NUCLEOTIDE SEQUENCE</scope>
    <source>
        <strain evidence="6">JCM 3313</strain>
    </source>
</reference>
<dbReference type="InterPro" id="IPR036736">
    <property type="entry name" value="ACP-like_sf"/>
</dbReference>
<comment type="similarity">
    <text evidence="2">Belongs to the ATP-dependent AMP-binding enzyme family.</text>
</comment>
<sequence>MANRVLDLFEEQAAVTPDAVALVFDGVEQTYAELDLLADRYATLLRAAGVRRGDAVGLLLARGPDLPAAMLGVWKAGGAYVPLTAATPAERIGRVLATAQARAVVTGGALADRLDGVFDGPRVRSEDLAGAERVRVPGERADLAYVMFTSGSTGEPKGVQISHGALINLLKSMGRLLDAEPAHAWLASTAVSFDISGLELHLPLTTGGRVVLADEEQAADGPRLLELVDKHSATHVQATPSGWKLLLAAGFARPDVVALVGGEELPATLARRLRPAVGRLVNVYGPTETTIWSTSWPVPDPVEHVRIGRPIANTRLYVLDARGRRLPVGVTGELYIAGDGVARGYAGRPALTAERFLPEPFGPRAGGRMYRTGDLARFTADGGLEFLGRADHQVKVRGHRVELGEIEAGLLKHPAVADAVVVARDLGEGEKALVGYVVPAADATADPADLAAFLGESLPAYMVPSAFVSLPEFPLSTAGKVNRGALPAPDRDATAAGRPYQEPATATERKLAALWQEVLGVTRIGRDDRFFDLGGDSTRVVKFLAVAQEAGVSLSLATLYQHDTIAELGRQLDGHTARRGLSSPEPVMAEHGIPAVSIAVINGGGLVAAHTYGALTPGGAPTTPDALFQVGSISKHVTALAVLRLVGEGRLDLDTDVNEYLTSWRVPYAREDSERVTPRLLMANLSGLSVTSNESFPRFAEMPTVLDLLQGTPPAEPPRVFVEGVPGRDFVKHNTHSAVLQQVLVDVVGVGFAELMAELVLRPLGMDSSSYDFAHPETSGLPVALGHDADGAVLDGGWRNRSTQAAAGLWTTASDLARVAVEIREAHLGGSPRVLTRETAEQMLTVAHPGSLFGLGTSVDPTGADLEYGHVGESPGYRAVTLSRLRAGSGLVVLTNSDSGREAHKFVATHAAQLVDGLGAGLTTAHEY</sequence>
<dbReference type="PROSITE" id="PS50075">
    <property type="entry name" value="CARRIER"/>
    <property type="match status" value="1"/>
</dbReference>
<dbReference type="FunFam" id="2.30.38.10:FF:000001">
    <property type="entry name" value="Non-ribosomal peptide synthetase PvdI"/>
    <property type="match status" value="1"/>
</dbReference>
<evidence type="ECO:0000256" key="4">
    <source>
        <dbReference type="ARBA" id="ARBA00022553"/>
    </source>
</evidence>